<keyword evidence="2" id="KW-1185">Reference proteome</keyword>
<dbReference type="EMBL" id="BBZA01000255">
    <property type="protein sequence ID" value="GAP64396.1"/>
    <property type="molecule type" value="Genomic_DNA"/>
</dbReference>
<reference evidence="2" key="2">
    <citation type="submission" date="2015-08" db="EMBL/GenBank/DDBJ databases">
        <title>Draft Genome Sequence of a Heterotrophic Facultative Anaerobic Bacterium Ardenticatena maritima Strain 110S.</title>
        <authorList>
            <person name="Kawaichi S."/>
            <person name="Yoshida T."/>
            <person name="Sako Y."/>
            <person name="Nakamura R."/>
        </authorList>
    </citation>
    <scope>NUCLEOTIDE SEQUENCE [LARGE SCALE GENOMIC DNA]</scope>
    <source>
        <strain evidence="2">110S</strain>
    </source>
</reference>
<dbReference type="AlphaFoldDB" id="A0A0M8KBU9"/>
<evidence type="ECO:0000313" key="1">
    <source>
        <dbReference type="EMBL" id="GAP64396.1"/>
    </source>
</evidence>
<sequence length="47" mass="5365">MLMMVRRGTVQKKTTPPFFVNMRRAAPLFLCLTMSTGSSNRKESGMR</sequence>
<reference evidence="1 2" key="1">
    <citation type="journal article" date="2015" name="Genome Announc.">
        <title>Draft Genome Sequence of a Heterotrophic Facultative Anaerobic Thermophilic Bacterium, Ardenticatena maritima Strain 110ST.</title>
        <authorList>
            <person name="Kawaichi S."/>
            <person name="Yoshida T."/>
            <person name="Sako Y."/>
            <person name="Nakamura R."/>
        </authorList>
    </citation>
    <scope>NUCLEOTIDE SEQUENCE [LARGE SCALE GENOMIC DNA]</scope>
    <source>
        <strain evidence="1 2">110S</strain>
    </source>
</reference>
<organism evidence="1 2">
    <name type="scientific">Ardenticatena maritima</name>
    <dbReference type="NCBI Taxonomy" id="872965"/>
    <lineage>
        <taxon>Bacteria</taxon>
        <taxon>Bacillati</taxon>
        <taxon>Chloroflexota</taxon>
        <taxon>Ardenticatenia</taxon>
        <taxon>Ardenticatenales</taxon>
        <taxon>Ardenticatenaceae</taxon>
        <taxon>Ardenticatena</taxon>
    </lineage>
</organism>
<dbReference type="InParanoid" id="A0A0M8KBU9"/>
<comment type="caution">
    <text evidence="1">The sequence shown here is derived from an EMBL/GenBank/DDBJ whole genome shotgun (WGS) entry which is preliminary data.</text>
</comment>
<evidence type="ECO:0000313" key="2">
    <source>
        <dbReference type="Proteomes" id="UP000037784"/>
    </source>
</evidence>
<gene>
    <name evidence="1" type="ORF">ARMA_2819</name>
</gene>
<name>A0A0M8KBU9_9CHLR</name>
<accession>A0A0M8KBU9</accession>
<proteinExistence type="predicted"/>
<dbReference type="Proteomes" id="UP000037784">
    <property type="component" value="Unassembled WGS sequence"/>
</dbReference>
<protein>
    <submittedName>
        <fullName evidence="1">Uncharacterized protein</fullName>
    </submittedName>
</protein>